<evidence type="ECO:0000313" key="2">
    <source>
        <dbReference type="Proteomes" id="UP000288805"/>
    </source>
</evidence>
<gene>
    <name evidence="1" type="ORF">CK203_002864</name>
</gene>
<reference evidence="1 2" key="1">
    <citation type="journal article" date="2018" name="PLoS Genet.">
        <title>Population sequencing reveals clonal diversity and ancestral inbreeding in the grapevine cultivar Chardonnay.</title>
        <authorList>
            <person name="Roach M.J."/>
            <person name="Johnson D.L."/>
            <person name="Bohlmann J."/>
            <person name="van Vuuren H.J."/>
            <person name="Jones S.J."/>
            <person name="Pretorius I.S."/>
            <person name="Schmidt S.A."/>
            <person name="Borneman A.R."/>
        </authorList>
    </citation>
    <scope>NUCLEOTIDE SEQUENCE [LARGE SCALE GENOMIC DNA]</scope>
    <source>
        <strain evidence="2">cv. Chardonnay</strain>
        <tissue evidence="1">Leaf</tissue>
    </source>
</reference>
<proteinExistence type="predicted"/>
<sequence length="86" mass="9959">MRSGRREPNWRMSIRRRILVLLKTLTLTSRMVVCLHRRFRLFSTSRSTKTTDASRRVQIGGFASIRVTPSVRYSGEIWTAAGDWGC</sequence>
<accession>A0A438KH35</accession>
<protein>
    <submittedName>
        <fullName evidence="1">Uncharacterized protein</fullName>
    </submittedName>
</protein>
<comment type="caution">
    <text evidence="1">The sequence shown here is derived from an EMBL/GenBank/DDBJ whole genome shotgun (WGS) entry which is preliminary data.</text>
</comment>
<evidence type="ECO:0000313" key="1">
    <source>
        <dbReference type="EMBL" id="RVX20522.1"/>
    </source>
</evidence>
<dbReference type="AlphaFoldDB" id="A0A438KH35"/>
<dbReference type="EMBL" id="QGNW01000006">
    <property type="protein sequence ID" value="RVX20522.1"/>
    <property type="molecule type" value="Genomic_DNA"/>
</dbReference>
<organism evidence="1 2">
    <name type="scientific">Vitis vinifera</name>
    <name type="common">Grape</name>
    <dbReference type="NCBI Taxonomy" id="29760"/>
    <lineage>
        <taxon>Eukaryota</taxon>
        <taxon>Viridiplantae</taxon>
        <taxon>Streptophyta</taxon>
        <taxon>Embryophyta</taxon>
        <taxon>Tracheophyta</taxon>
        <taxon>Spermatophyta</taxon>
        <taxon>Magnoliopsida</taxon>
        <taxon>eudicotyledons</taxon>
        <taxon>Gunneridae</taxon>
        <taxon>Pentapetalae</taxon>
        <taxon>rosids</taxon>
        <taxon>Vitales</taxon>
        <taxon>Vitaceae</taxon>
        <taxon>Viteae</taxon>
        <taxon>Vitis</taxon>
    </lineage>
</organism>
<name>A0A438KH35_VITVI</name>
<dbReference type="Proteomes" id="UP000288805">
    <property type="component" value="Unassembled WGS sequence"/>
</dbReference>